<reference evidence="7 8" key="1">
    <citation type="submission" date="2016-10" db="EMBL/GenBank/DDBJ databases">
        <authorList>
            <person name="de Groot N.N."/>
        </authorList>
    </citation>
    <scope>NUCLEOTIDE SEQUENCE [LARGE SCALE GENOMIC DNA]</scope>
    <source>
        <strain evidence="7 8">DSM 527</strain>
    </source>
</reference>
<keyword evidence="3 5" id="KW-0238">DNA-binding</keyword>
<dbReference type="InterPro" id="IPR050109">
    <property type="entry name" value="HTH-type_TetR-like_transc_reg"/>
</dbReference>
<evidence type="ECO:0000313" key="7">
    <source>
        <dbReference type="EMBL" id="SDF17736.1"/>
    </source>
</evidence>
<accession>A0A1G7IYQ7</accession>
<dbReference type="SUPFAM" id="SSF48498">
    <property type="entry name" value="Tetracyclin repressor-like, C-terminal domain"/>
    <property type="match status" value="1"/>
</dbReference>
<dbReference type="OrthoDB" id="9789566at2"/>
<dbReference type="SUPFAM" id="SSF46689">
    <property type="entry name" value="Homeodomain-like"/>
    <property type="match status" value="1"/>
</dbReference>
<dbReference type="GO" id="GO:0000976">
    <property type="term" value="F:transcription cis-regulatory region binding"/>
    <property type="evidence" value="ECO:0007669"/>
    <property type="project" value="TreeGrafter"/>
</dbReference>
<evidence type="ECO:0000256" key="4">
    <source>
        <dbReference type="ARBA" id="ARBA00023163"/>
    </source>
</evidence>
<dbReference type="PRINTS" id="PR00455">
    <property type="entry name" value="HTHTETR"/>
</dbReference>
<dbReference type="PANTHER" id="PTHR30055:SF175">
    <property type="entry name" value="HTH-TYPE TRANSCRIPTIONAL REPRESSOR KSTR2"/>
    <property type="match status" value="1"/>
</dbReference>
<dbReference type="STRING" id="104663.SAMN04488121_1011030"/>
<proteinExistence type="predicted"/>
<evidence type="ECO:0000256" key="1">
    <source>
        <dbReference type="ARBA" id="ARBA00022491"/>
    </source>
</evidence>
<evidence type="ECO:0000256" key="2">
    <source>
        <dbReference type="ARBA" id="ARBA00023015"/>
    </source>
</evidence>
<dbReference type="PROSITE" id="PS01081">
    <property type="entry name" value="HTH_TETR_1"/>
    <property type="match status" value="1"/>
</dbReference>
<protein>
    <submittedName>
        <fullName evidence="7">DNA-binding transcriptional regulator, AcrR family</fullName>
    </submittedName>
</protein>
<dbReference type="EMBL" id="FNBN01000001">
    <property type="protein sequence ID" value="SDF17736.1"/>
    <property type="molecule type" value="Genomic_DNA"/>
</dbReference>
<dbReference type="RefSeq" id="WP_089829157.1">
    <property type="nucleotide sequence ID" value="NZ_FNBN01000001.1"/>
</dbReference>
<organism evidence="7 8">
    <name type="scientific">Chitinophaga filiformis</name>
    <name type="common">Myxococcus filiformis</name>
    <name type="synonym">Flexibacter filiformis</name>
    <dbReference type="NCBI Taxonomy" id="104663"/>
    <lineage>
        <taxon>Bacteria</taxon>
        <taxon>Pseudomonadati</taxon>
        <taxon>Bacteroidota</taxon>
        <taxon>Chitinophagia</taxon>
        <taxon>Chitinophagales</taxon>
        <taxon>Chitinophagaceae</taxon>
        <taxon>Chitinophaga</taxon>
    </lineage>
</organism>
<dbReference type="AlphaFoldDB" id="A0A1G7IYQ7"/>
<keyword evidence="2" id="KW-0805">Transcription regulation</keyword>
<dbReference type="InterPro" id="IPR009057">
    <property type="entry name" value="Homeodomain-like_sf"/>
</dbReference>
<gene>
    <name evidence="7" type="ORF">SAMN04488121_1011030</name>
</gene>
<dbReference type="GO" id="GO:0003700">
    <property type="term" value="F:DNA-binding transcription factor activity"/>
    <property type="evidence" value="ECO:0007669"/>
    <property type="project" value="TreeGrafter"/>
</dbReference>
<feature type="DNA-binding region" description="H-T-H motif" evidence="5">
    <location>
        <begin position="27"/>
        <end position="46"/>
    </location>
</feature>
<evidence type="ECO:0000313" key="8">
    <source>
        <dbReference type="Proteomes" id="UP000199045"/>
    </source>
</evidence>
<feature type="domain" description="HTH tetR-type" evidence="6">
    <location>
        <begin position="4"/>
        <end position="64"/>
    </location>
</feature>
<name>A0A1G7IYQ7_CHIFI</name>
<evidence type="ECO:0000256" key="5">
    <source>
        <dbReference type="PROSITE-ProRule" id="PRU00335"/>
    </source>
</evidence>
<dbReference type="InterPro" id="IPR001647">
    <property type="entry name" value="HTH_TetR"/>
</dbReference>
<sequence>MEYNQKQLSILEAAEKLFASHGFHATSVRDIAHEADVNIAMISYYFGSKEKLIEAIFLKRIIAWKMTLTATLSNTERSYVERFDALVETYVTRVMSNPCFNLMMIRAQIQEDIAVNELIHENKKEVHDVIKSFINEGQENGVFKEDVDIMMMVVTLVGTTNHIMSTRHHFQRMSNLEHLTDSELQEYLISHTSNHLKNLFKAILIHEA</sequence>
<keyword evidence="1" id="KW-0678">Repressor</keyword>
<keyword evidence="4" id="KW-0804">Transcription</keyword>
<dbReference type="Proteomes" id="UP000199045">
    <property type="component" value="Unassembled WGS sequence"/>
</dbReference>
<dbReference type="Pfam" id="PF17938">
    <property type="entry name" value="TetR_C_29"/>
    <property type="match status" value="1"/>
</dbReference>
<dbReference type="PANTHER" id="PTHR30055">
    <property type="entry name" value="HTH-TYPE TRANSCRIPTIONAL REGULATOR RUTR"/>
    <property type="match status" value="1"/>
</dbReference>
<dbReference type="Gene3D" id="1.10.357.10">
    <property type="entry name" value="Tetracycline Repressor, domain 2"/>
    <property type="match status" value="1"/>
</dbReference>
<evidence type="ECO:0000259" key="6">
    <source>
        <dbReference type="PROSITE" id="PS50977"/>
    </source>
</evidence>
<dbReference type="Pfam" id="PF00440">
    <property type="entry name" value="TetR_N"/>
    <property type="match status" value="1"/>
</dbReference>
<dbReference type="InterPro" id="IPR023772">
    <property type="entry name" value="DNA-bd_HTH_TetR-type_CS"/>
</dbReference>
<dbReference type="InterPro" id="IPR036271">
    <property type="entry name" value="Tet_transcr_reg_TetR-rel_C_sf"/>
</dbReference>
<dbReference type="InterPro" id="IPR041474">
    <property type="entry name" value="NicS_C"/>
</dbReference>
<evidence type="ECO:0000256" key="3">
    <source>
        <dbReference type="ARBA" id="ARBA00023125"/>
    </source>
</evidence>
<dbReference type="PROSITE" id="PS50977">
    <property type="entry name" value="HTH_TETR_2"/>
    <property type="match status" value="1"/>
</dbReference>